<dbReference type="Proteomes" id="UP000515344">
    <property type="component" value="Chromosome"/>
</dbReference>
<keyword evidence="3" id="KW-1185">Reference proteome</keyword>
<evidence type="ECO:0000256" key="1">
    <source>
        <dbReference type="SAM" id="SignalP"/>
    </source>
</evidence>
<sequence length="158" mass="17356">MKNKFLIVSSVLVFSILGSRCGGADCARTDCGNPILPAFSFRLVGSTGNDLIGGVKKRYDTANVKIFAKRTSSGAVENIKRSFQVIADTNYITGFTVNKDFSTYYLSLNNTVTDSLLFGYNTRQTECCDKSYFSLNKFNTADLTPPLALPQNSYPIVK</sequence>
<dbReference type="KEGG" id="lacs:H4075_12915"/>
<gene>
    <name evidence="2" type="ORF">H4075_12915</name>
</gene>
<feature type="chain" id="PRO_5028925607" evidence="1">
    <location>
        <begin position="25"/>
        <end position="158"/>
    </location>
</feature>
<evidence type="ECO:0000313" key="3">
    <source>
        <dbReference type="Proteomes" id="UP000515344"/>
    </source>
</evidence>
<organism evidence="2 3">
    <name type="scientific">Lacibacter sediminis</name>
    <dbReference type="NCBI Taxonomy" id="2760713"/>
    <lineage>
        <taxon>Bacteria</taxon>
        <taxon>Pseudomonadati</taxon>
        <taxon>Bacteroidota</taxon>
        <taxon>Chitinophagia</taxon>
        <taxon>Chitinophagales</taxon>
        <taxon>Chitinophagaceae</taxon>
        <taxon>Lacibacter</taxon>
    </lineage>
</organism>
<keyword evidence="1" id="KW-0732">Signal</keyword>
<dbReference type="EMBL" id="CP060007">
    <property type="protein sequence ID" value="QNA42989.1"/>
    <property type="molecule type" value="Genomic_DNA"/>
</dbReference>
<dbReference type="AlphaFoldDB" id="A0A7G5XBY6"/>
<evidence type="ECO:0000313" key="2">
    <source>
        <dbReference type="EMBL" id="QNA42989.1"/>
    </source>
</evidence>
<reference evidence="3" key="1">
    <citation type="submission" date="2020-08" db="EMBL/GenBank/DDBJ databases">
        <title>Lacibacter sp. S13-6-6 genome sequencing.</title>
        <authorList>
            <person name="Jin L."/>
        </authorList>
    </citation>
    <scope>NUCLEOTIDE SEQUENCE [LARGE SCALE GENOMIC DNA]</scope>
    <source>
        <strain evidence="3">S13-6-6</strain>
    </source>
</reference>
<name>A0A7G5XBY6_9BACT</name>
<dbReference type="RefSeq" id="WP_182801255.1">
    <property type="nucleotide sequence ID" value="NZ_CP060007.1"/>
</dbReference>
<accession>A0A7G5XBY6</accession>
<proteinExistence type="predicted"/>
<feature type="signal peptide" evidence="1">
    <location>
        <begin position="1"/>
        <end position="24"/>
    </location>
</feature>
<protein>
    <submittedName>
        <fullName evidence="2">Uncharacterized protein</fullName>
    </submittedName>
</protein>